<dbReference type="Proteomes" id="UP000245790">
    <property type="component" value="Unassembled WGS sequence"/>
</dbReference>
<reference evidence="3 4" key="1">
    <citation type="submission" date="2018-05" db="EMBL/GenBank/DDBJ databases">
        <title>Genomic Encyclopedia of Type Strains, Phase IV (KMG-IV): sequencing the most valuable type-strain genomes for metagenomic binning, comparative biology and taxonomic classification.</title>
        <authorList>
            <person name="Goeker M."/>
        </authorList>
    </citation>
    <scope>NUCLEOTIDE SEQUENCE [LARGE SCALE GENOMIC DNA]</scope>
    <source>
        <strain evidence="3 4">DSM 25350</strain>
    </source>
</reference>
<dbReference type="InterPro" id="IPR047798">
    <property type="entry name" value="BPSS1780-like"/>
</dbReference>
<feature type="compositionally biased region" description="Acidic residues" evidence="1">
    <location>
        <begin position="351"/>
        <end position="368"/>
    </location>
</feature>
<feature type="transmembrane region" description="Helical" evidence="2">
    <location>
        <begin position="162"/>
        <end position="195"/>
    </location>
</feature>
<evidence type="ECO:0000256" key="1">
    <source>
        <dbReference type="SAM" id="MobiDB-lite"/>
    </source>
</evidence>
<dbReference type="EMBL" id="QGGU01000011">
    <property type="protein sequence ID" value="PWK47277.1"/>
    <property type="molecule type" value="Genomic_DNA"/>
</dbReference>
<keyword evidence="2" id="KW-0472">Membrane</keyword>
<keyword evidence="2" id="KW-1133">Transmembrane helix</keyword>
<keyword evidence="4" id="KW-1185">Reference proteome</keyword>
<evidence type="ECO:0008006" key="5">
    <source>
        <dbReference type="Google" id="ProtNLM"/>
    </source>
</evidence>
<dbReference type="OrthoDB" id="5298483at2"/>
<evidence type="ECO:0000313" key="4">
    <source>
        <dbReference type="Proteomes" id="UP000245790"/>
    </source>
</evidence>
<comment type="caution">
    <text evidence="3">The sequence shown here is derived from an EMBL/GenBank/DDBJ whole genome shotgun (WGS) entry which is preliminary data.</text>
</comment>
<organism evidence="3 4">
    <name type="scientific">Pleionea mediterranea</name>
    <dbReference type="NCBI Taxonomy" id="523701"/>
    <lineage>
        <taxon>Bacteria</taxon>
        <taxon>Pseudomonadati</taxon>
        <taxon>Pseudomonadota</taxon>
        <taxon>Gammaproteobacteria</taxon>
        <taxon>Oceanospirillales</taxon>
        <taxon>Pleioneaceae</taxon>
        <taxon>Pleionea</taxon>
    </lineage>
</organism>
<evidence type="ECO:0000313" key="3">
    <source>
        <dbReference type="EMBL" id="PWK47277.1"/>
    </source>
</evidence>
<dbReference type="NCBIfam" id="NF041043">
    <property type="entry name" value="BPSS1780_fam"/>
    <property type="match status" value="1"/>
</dbReference>
<dbReference type="RefSeq" id="WP_109764531.1">
    <property type="nucleotide sequence ID" value="NZ_QGGU01000011.1"/>
</dbReference>
<feature type="compositionally biased region" description="Polar residues" evidence="1">
    <location>
        <begin position="330"/>
        <end position="348"/>
    </location>
</feature>
<name>A0A316FYS2_9GAMM</name>
<accession>A0A316FYS2</accession>
<feature type="region of interest" description="Disordered" evidence="1">
    <location>
        <begin position="302"/>
        <end position="368"/>
    </location>
</feature>
<feature type="transmembrane region" description="Helical" evidence="2">
    <location>
        <begin position="79"/>
        <end position="97"/>
    </location>
</feature>
<sequence>MPSTSPYQSPQSTLNQNISISDSNVVIKRLPAMRGIHWFFDGFRRVFKSPFRWSAIGFINFLMLVVFAIFSLIPLLGTFIPYLFYPVIVAGFMYAAFKQDSNELSVTQLFAGFSQQTGQLFLSGALYLAMMVGVFIVVFGLMFVVGFTLFSGGNTSDFGSAMLMALLAGLLFLGLMLPAIMAIWFVPALIILLKVDAIESIKLSFKGCLRNFLPYLLYSLVALVLIMIFVALIVGLFTSFNLQGTQPQNYPMELWFIIGGLYFLMAVYGAPIVFCSIYSSFDDIYHLQQDAIDNEAVNERGVATESAKTETDSSEVVNSEVVNSEVVNPETDNQETANTKSHQSESSQNDNDNDNDNDNNDDSPIERK</sequence>
<keyword evidence="2" id="KW-0812">Transmembrane</keyword>
<protein>
    <recommendedName>
        <fullName evidence="5">Glycerophosphoryl diester phosphodiesterase family protein</fullName>
    </recommendedName>
</protein>
<feature type="transmembrane region" description="Helical" evidence="2">
    <location>
        <begin position="215"/>
        <end position="242"/>
    </location>
</feature>
<feature type="compositionally biased region" description="Low complexity" evidence="1">
    <location>
        <begin position="314"/>
        <end position="328"/>
    </location>
</feature>
<feature type="transmembrane region" description="Helical" evidence="2">
    <location>
        <begin position="254"/>
        <end position="278"/>
    </location>
</feature>
<evidence type="ECO:0000256" key="2">
    <source>
        <dbReference type="SAM" id="Phobius"/>
    </source>
</evidence>
<gene>
    <name evidence="3" type="ORF">C8D97_11122</name>
</gene>
<feature type="transmembrane region" description="Helical" evidence="2">
    <location>
        <begin position="53"/>
        <end position="73"/>
    </location>
</feature>
<feature type="transmembrane region" description="Helical" evidence="2">
    <location>
        <begin position="125"/>
        <end position="150"/>
    </location>
</feature>
<proteinExistence type="predicted"/>
<dbReference type="AlphaFoldDB" id="A0A316FYS2"/>